<feature type="region of interest" description="Disordered" evidence="2">
    <location>
        <begin position="366"/>
        <end position="385"/>
    </location>
</feature>
<comment type="similarity">
    <text evidence="1">Belongs to the CYFIP family.</text>
</comment>
<protein>
    <recommendedName>
        <fullName evidence="3">CYRIA/CYRIB Rac1 binding domain-containing protein</fullName>
    </recommendedName>
</protein>
<name>A0A8S4A650_9EUPU</name>
<dbReference type="GO" id="GO:0005737">
    <property type="term" value="C:cytoplasm"/>
    <property type="evidence" value="ECO:0007669"/>
    <property type="project" value="UniProtKB-ARBA"/>
</dbReference>
<accession>A0A8S4A650</accession>
<dbReference type="EMBL" id="CAJHNH020006534">
    <property type="protein sequence ID" value="CAG5133841.1"/>
    <property type="molecule type" value="Genomic_DNA"/>
</dbReference>
<feature type="compositionally biased region" description="Polar residues" evidence="2">
    <location>
        <begin position="366"/>
        <end position="376"/>
    </location>
</feature>
<dbReference type="PIRSF" id="PIRSF008153">
    <property type="entry name" value="FMR1_interacting"/>
    <property type="match status" value="1"/>
</dbReference>
<comment type="caution">
    <text evidence="4">The sequence shown here is derived from an EMBL/GenBank/DDBJ whole genome shotgun (WGS) entry which is preliminary data.</text>
</comment>
<evidence type="ECO:0000313" key="5">
    <source>
        <dbReference type="Proteomes" id="UP000678393"/>
    </source>
</evidence>
<dbReference type="InterPro" id="IPR009828">
    <property type="entry name" value="CYRIA/CYRIB_Rac1-bd"/>
</dbReference>
<evidence type="ECO:0000313" key="4">
    <source>
        <dbReference type="EMBL" id="CAG5133841.1"/>
    </source>
</evidence>
<evidence type="ECO:0000256" key="1">
    <source>
        <dbReference type="ARBA" id="ARBA00025790"/>
    </source>
</evidence>
<dbReference type="GO" id="GO:0030833">
    <property type="term" value="P:regulation of actin filament polymerization"/>
    <property type="evidence" value="ECO:0007669"/>
    <property type="project" value="InterPro"/>
</dbReference>
<evidence type="ECO:0000259" key="3">
    <source>
        <dbReference type="Pfam" id="PF07159"/>
    </source>
</evidence>
<gene>
    <name evidence="4" type="ORF">CUNI_LOCUS19399</name>
</gene>
<dbReference type="AlphaFoldDB" id="A0A8S4A650"/>
<dbReference type="Proteomes" id="UP000678393">
    <property type="component" value="Unassembled WGS sequence"/>
</dbReference>
<sequence>MPGDKVTLTNALENVDVLDDLPLPDQQPCIEALSLSIHYRANFDTNFEDKNAFVTSVAKYKEQATVQADLNLLLEEGETYAVMLYTWRCCSRAIPQVKSNEQENRTEIYQKTVEVLEPHVNKLMQFMFFQKKAIDLFCEEVKRLCHKEKRQDFISEAYLLTLGKLINMFAELDELKNMKASVRNDYSAYRRAAQFLKVMADQQAMQDSQNLSMNLATQNKIRDTLKSRLGEIQGYDELLADVVNICVMMYEKDMYLEPTEKHMLVKVMAFGLFMMDVERGPNIYRMNDKKRINIPKIDRIFKQLQMVPLYGDMIIAPYNYIKNSPNFDPSKWPACESSQLSPQSNLLGSLEQIKDRHMQYISQLARHNNEATTTQRETPRTDSENKELTELALKGLMLVSKWTQQVMELYSWKLMNPTDHHANKDCPETDEAYEKATRYNYSRDEKFALIEVIAMIKGLQLLMARMETVFMDAIRRHIYAELQEFVQHFLREPLRRATKKKSEIIRVIIMSVRDTCVDWYRGTEPTDDPALLGKKDPTEGFHIKVPRRNVGPSSTQLYMVRTMLESLVDERSGGKKSMRKEMDEQHVAVIEEFHRKSFFWNYLLNFNASLFNCCDLSQLWFREFFLELTMGKRIQFPIEMSMPWILTDHILETKEPSLMEYILYPLDLYNDSAQYALMRFKKQFLYDEVEAEVNLCFDQFVYKLSDQIFAYYKHLAGCIMLDKRFRAECISNGEKINYPVANRYQTLLKQRHVQ</sequence>
<feature type="non-terminal residue" evidence="4">
    <location>
        <position position="1"/>
    </location>
</feature>
<dbReference type="OrthoDB" id="10265867at2759"/>
<dbReference type="InterPro" id="IPR008081">
    <property type="entry name" value="Cytoplasmic_FMR1-int"/>
</dbReference>
<proteinExistence type="inferred from homology"/>
<feature type="domain" description="CYRIA/CYRIB Rac1 binding" evidence="3">
    <location>
        <begin position="83"/>
        <end position="268"/>
    </location>
</feature>
<dbReference type="Pfam" id="PF05994">
    <property type="entry name" value="FragX_IP"/>
    <property type="match status" value="1"/>
</dbReference>
<dbReference type="PANTHER" id="PTHR12195">
    <property type="entry name" value="CYTOPLASMIC FMR1-INTERACTING PROTEIN-RELATED"/>
    <property type="match status" value="1"/>
</dbReference>
<dbReference type="GO" id="GO:0031267">
    <property type="term" value="F:small GTPase binding"/>
    <property type="evidence" value="ECO:0007669"/>
    <property type="project" value="InterPro"/>
</dbReference>
<keyword evidence="5" id="KW-1185">Reference proteome</keyword>
<evidence type="ECO:0000256" key="2">
    <source>
        <dbReference type="SAM" id="MobiDB-lite"/>
    </source>
</evidence>
<reference evidence="4" key="1">
    <citation type="submission" date="2021-04" db="EMBL/GenBank/DDBJ databases">
        <authorList>
            <consortium name="Molecular Ecology Group"/>
        </authorList>
    </citation>
    <scope>NUCLEOTIDE SEQUENCE</scope>
</reference>
<dbReference type="Pfam" id="PF07159">
    <property type="entry name" value="CYRIA-B_Rac1-bd"/>
    <property type="match status" value="1"/>
</dbReference>
<dbReference type="PRINTS" id="PR01698">
    <property type="entry name" value="CYTOFMRPINTP"/>
</dbReference>
<organism evidence="4 5">
    <name type="scientific">Candidula unifasciata</name>
    <dbReference type="NCBI Taxonomy" id="100452"/>
    <lineage>
        <taxon>Eukaryota</taxon>
        <taxon>Metazoa</taxon>
        <taxon>Spiralia</taxon>
        <taxon>Lophotrochozoa</taxon>
        <taxon>Mollusca</taxon>
        <taxon>Gastropoda</taxon>
        <taxon>Heterobranchia</taxon>
        <taxon>Euthyneura</taxon>
        <taxon>Panpulmonata</taxon>
        <taxon>Eupulmonata</taxon>
        <taxon>Stylommatophora</taxon>
        <taxon>Helicina</taxon>
        <taxon>Helicoidea</taxon>
        <taxon>Geomitridae</taxon>
        <taxon>Candidula</taxon>
    </lineage>
</organism>